<evidence type="ECO:0000256" key="1">
    <source>
        <dbReference type="SAM" id="MobiDB-lite"/>
    </source>
</evidence>
<reference evidence="2" key="2">
    <citation type="submission" date="2012-06" db="EMBL/GenBank/DDBJ databases">
        <authorList>
            <person name="Yu Y."/>
            <person name="Currie J."/>
            <person name="Lomeli R."/>
            <person name="Angelova A."/>
            <person name="Collura K."/>
            <person name="Wissotski M."/>
            <person name="Campos D."/>
            <person name="Kudrna D."/>
            <person name="Golser W."/>
            <person name="Ashely E."/>
            <person name="Descour A."/>
            <person name="Fernandes J."/>
            <person name="Soderlund C."/>
            <person name="Walbot V."/>
        </authorList>
    </citation>
    <scope>NUCLEOTIDE SEQUENCE</scope>
    <source>
        <strain evidence="2">B73</strain>
    </source>
</reference>
<protein>
    <submittedName>
        <fullName evidence="2">Uncharacterized protein</fullName>
    </submittedName>
</protein>
<name>C0PLI5_MAIZE</name>
<evidence type="ECO:0000313" key="2">
    <source>
        <dbReference type="EMBL" id="ACN36051.1"/>
    </source>
</evidence>
<sequence>MCCLGRREILGPSRLKCPREKPKTIPPSKHAYQTINPNILRH</sequence>
<accession>C0PLI5</accession>
<organism evidence="2">
    <name type="scientific">Zea mays</name>
    <name type="common">Maize</name>
    <dbReference type="NCBI Taxonomy" id="4577"/>
    <lineage>
        <taxon>Eukaryota</taxon>
        <taxon>Viridiplantae</taxon>
        <taxon>Streptophyta</taxon>
        <taxon>Embryophyta</taxon>
        <taxon>Tracheophyta</taxon>
        <taxon>Spermatophyta</taxon>
        <taxon>Magnoliopsida</taxon>
        <taxon>Liliopsida</taxon>
        <taxon>Poales</taxon>
        <taxon>Poaceae</taxon>
        <taxon>PACMAD clade</taxon>
        <taxon>Panicoideae</taxon>
        <taxon>Andropogonodae</taxon>
        <taxon>Andropogoneae</taxon>
        <taxon>Tripsacinae</taxon>
        <taxon>Zea</taxon>
    </lineage>
</organism>
<dbReference type="AlphaFoldDB" id="C0PLI5"/>
<feature type="region of interest" description="Disordered" evidence="1">
    <location>
        <begin position="14"/>
        <end position="42"/>
    </location>
</feature>
<reference evidence="2" key="1">
    <citation type="journal article" date="2009" name="PLoS Genet.">
        <title>Sequencing, mapping, and analysis of 27,455 maize full-length cDNAs.</title>
        <authorList>
            <person name="Soderlund C."/>
            <person name="Descour A."/>
            <person name="Kudrna D."/>
            <person name="Bomhoff M."/>
            <person name="Boyd L."/>
            <person name="Currie J."/>
            <person name="Angelova A."/>
            <person name="Collura K."/>
            <person name="Wissotski M."/>
            <person name="Ashley E."/>
            <person name="Morrow D."/>
            <person name="Fernandes J."/>
            <person name="Walbot V."/>
            <person name="Yu Y."/>
        </authorList>
    </citation>
    <scope>NUCLEOTIDE SEQUENCE</scope>
    <source>
        <strain evidence="2">B73</strain>
    </source>
</reference>
<proteinExistence type="evidence at transcript level"/>
<feature type="compositionally biased region" description="Polar residues" evidence="1">
    <location>
        <begin position="31"/>
        <end position="42"/>
    </location>
</feature>
<dbReference type="EMBL" id="BT069154">
    <property type="protein sequence ID" value="ACN36051.1"/>
    <property type="molecule type" value="mRNA"/>
</dbReference>